<dbReference type="InterPro" id="IPR003142">
    <property type="entry name" value="BPL_C"/>
</dbReference>
<reference evidence="6 7" key="1">
    <citation type="submission" date="2019-02" db="EMBL/GenBank/DDBJ databases">
        <title>Bacterial novel species isolated from soil.</title>
        <authorList>
            <person name="Jung H.-Y."/>
        </authorList>
    </citation>
    <scope>NUCLEOTIDE SEQUENCE [LARGE SCALE GENOMIC DNA]</scope>
    <source>
        <strain evidence="6 7">1-3-3-3</strain>
    </source>
</reference>
<dbReference type="AlphaFoldDB" id="A0A4Q5LAL1"/>
<dbReference type="RefSeq" id="WP_129922199.1">
    <property type="nucleotide sequence ID" value="NZ_SEWE01000039.1"/>
</dbReference>
<dbReference type="InterPro" id="IPR004408">
    <property type="entry name" value="Biotin_CoA_COase_ligase"/>
</dbReference>
<keyword evidence="1 6" id="KW-0436">Ligase</keyword>
<keyword evidence="2" id="KW-0092">Biotin</keyword>
<dbReference type="InterPro" id="IPR045864">
    <property type="entry name" value="aa-tRNA-synth_II/BPL/LPL"/>
</dbReference>
<dbReference type="PANTHER" id="PTHR12835">
    <property type="entry name" value="BIOTIN PROTEIN LIGASE"/>
    <property type="match status" value="1"/>
</dbReference>
<comment type="catalytic activity">
    <reaction evidence="4">
        <text>biotin + L-lysyl-[protein] + ATP = N(6)-biotinyl-L-lysyl-[protein] + AMP + diphosphate + H(+)</text>
        <dbReference type="Rhea" id="RHEA:11756"/>
        <dbReference type="Rhea" id="RHEA-COMP:9752"/>
        <dbReference type="Rhea" id="RHEA-COMP:10505"/>
        <dbReference type="ChEBI" id="CHEBI:15378"/>
        <dbReference type="ChEBI" id="CHEBI:29969"/>
        <dbReference type="ChEBI" id="CHEBI:30616"/>
        <dbReference type="ChEBI" id="CHEBI:33019"/>
        <dbReference type="ChEBI" id="CHEBI:57586"/>
        <dbReference type="ChEBI" id="CHEBI:83144"/>
        <dbReference type="ChEBI" id="CHEBI:456215"/>
        <dbReference type="EC" id="6.3.4.15"/>
    </reaction>
</comment>
<dbReference type="Pfam" id="PF02237">
    <property type="entry name" value="BPL_C"/>
    <property type="match status" value="1"/>
</dbReference>
<keyword evidence="7" id="KW-1185">Reference proteome</keyword>
<dbReference type="EC" id="6.3.4.15" evidence="3"/>
<proteinExistence type="predicted"/>
<comment type="caution">
    <text evidence="6">The sequence shown here is derived from an EMBL/GenBank/DDBJ whole genome shotgun (WGS) entry which is preliminary data.</text>
</comment>
<accession>A0A4Q5LAL1</accession>
<sequence>MEALTPQTLFTGQQIIWLPECASTNAEAQALIVKNSATDGCTVITDKQTAGRGQRGNRWEATPGENLTLSVIWKPSFLAATEQFQLSQAVALGVLDWARSLLGPDAALRLKWPNDIFYGSQKLGGILIENTLSGAKIQYSVIGIGLNVNQREFGMPTATSLAWITGRAYPLRPQAVRLLECLERRYLQLRAGRLSQLRYDYLQSLYRYQQRHEYEVDGERVTGQIVGVDETGRLAVEINGQLRTFGLQEIRYIHSFEYFFPVRGNLCPTASECCILLVL</sequence>
<gene>
    <name evidence="6" type="ORF">EWM57_16175</name>
</gene>
<evidence type="ECO:0000313" key="7">
    <source>
        <dbReference type="Proteomes" id="UP000294155"/>
    </source>
</evidence>
<dbReference type="Gene3D" id="3.30.930.10">
    <property type="entry name" value="Bira Bifunctional Protein, Domain 2"/>
    <property type="match status" value="1"/>
</dbReference>
<name>A0A4Q5LAL1_9BACT</name>
<dbReference type="OrthoDB" id="9807064at2"/>
<dbReference type="GO" id="GO:0005737">
    <property type="term" value="C:cytoplasm"/>
    <property type="evidence" value="ECO:0007669"/>
    <property type="project" value="TreeGrafter"/>
</dbReference>
<evidence type="ECO:0000256" key="4">
    <source>
        <dbReference type="ARBA" id="ARBA00047846"/>
    </source>
</evidence>
<evidence type="ECO:0000256" key="2">
    <source>
        <dbReference type="ARBA" id="ARBA00023267"/>
    </source>
</evidence>
<dbReference type="NCBIfam" id="TIGR00121">
    <property type="entry name" value="birA_ligase"/>
    <property type="match status" value="1"/>
</dbReference>
<dbReference type="PANTHER" id="PTHR12835:SF5">
    <property type="entry name" value="BIOTIN--PROTEIN LIGASE"/>
    <property type="match status" value="1"/>
</dbReference>
<dbReference type="EMBL" id="SEWE01000039">
    <property type="protein sequence ID" value="RYU77946.1"/>
    <property type="molecule type" value="Genomic_DNA"/>
</dbReference>
<dbReference type="PROSITE" id="PS51733">
    <property type="entry name" value="BPL_LPL_CATALYTIC"/>
    <property type="match status" value="1"/>
</dbReference>
<feature type="domain" description="BPL/LPL catalytic" evidence="5">
    <location>
        <begin position="3"/>
        <end position="190"/>
    </location>
</feature>
<evidence type="ECO:0000259" key="5">
    <source>
        <dbReference type="PROSITE" id="PS51733"/>
    </source>
</evidence>
<protein>
    <recommendedName>
        <fullName evidence="3">biotin--[biotin carboxyl-carrier protein] ligase</fullName>
        <ecNumber evidence="3">6.3.4.15</ecNumber>
    </recommendedName>
</protein>
<dbReference type="GO" id="GO:0004077">
    <property type="term" value="F:biotin--[biotin carboxyl-carrier protein] ligase activity"/>
    <property type="evidence" value="ECO:0007669"/>
    <property type="project" value="UniProtKB-EC"/>
</dbReference>
<dbReference type="InterPro" id="IPR004143">
    <property type="entry name" value="BPL_LPL_catalytic"/>
</dbReference>
<evidence type="ECO:0000256" key="3">
    <source>
        <dbReference type="ARBA" id="ARBA00024227"/>
    </source>
</evidence>
<dbReference type="Pfam" id="PF03099">
    <property type="entry name" value="BPL_LplA_LipB"/>
    <property type="match status" value="1"/>
</dbReference>
<evidence type="ECO:0000313" key="6">
    <source>
        <dbReference type="EMBL" id="RYU77946.1"/>
    </source>
</evidence>
<dbReference type="CDD" id="cd16442">
    <property type="entry name" value="BPL"/>
    <property type="match status" value="1"/>
</dbReference>
<organism evidence="6 7">
    <name type="scientific">Hymenobacter persicinus</name>
    <dbReference type="NCBI Taxonomy" id="2025506"/>
    <lineage>
        <taxon>Bacteria</taxon>
        <taxon>Pseudomonadati</taxon>
        <taxon>Bacteroidota</taxon>
        <taxon>Cytophagia</taxon>
        <taxon>Cytophagales</taxon>
        <taxon>Hymenobacteraceae</taxon>
        <taxon>Hymenobacter</taxon>
    </lineage>
</organism>
<dbReference type="SUPFAM" id="SSF55681">
    <property type="entry name" value="Class II aaRS and biotin synthetases"/>
    <property type="match status" value="1"/>
</dbReference>
<evidence type="ECO:0000256" key="1">
    <source>
        <dbReference type="ARBA" id="ARBA00022598"/>
    </source>
</evidence>
<dbReference type="Proteomes" id="UP000294155">
    <property type="component" value="Unassembled WGS sequence"/>
</dbReference>